<sequence length="97" mass="10900">QRERPERERAVPDSDHEPLGFANQCRWSAGTIPYGRPALKPTDAVCAQCAPRPAPSLAHFQQPLWAGKHPERAGLPPQRRPGWPHRSERQLLRLGNA</sequence>
<organism evidence="2">
    <name type="scientific">Tanacetum cinerariifolium</name>
    <name type="common">Dalmatian daisy</name>
    <name type="synonym">Chrysanthemum cinerariifolium</name>
    <dbReference type="NCBI Taxonomy" id="118510"/>
    <lineage>
        <taxon>Eukaryota</taxon>
        <taxon>Viridiplantae</taxon>
        <taxon>Streptophyta</taxon>
        <taxon>Embryophyta</taxon>
        <taxon>Tracheophyta</taxon>
        <taxon>Spermatophyta</taxon>
        <taxon>Magnoliopsida</taxon>
        <taxon>eudicotyledons</taxon>
        <taxon>Gunneridae</taxon>
        <taxon>Pentapetalae</taxon>
        <taxon>asterids</taxon>
        <taxon>campanulids</taxon>
        <taxon>Asterales</taxon>
        <taxon>Asteraceae</taxon>
        <taxon>Asteroideae</taxon>
        <taxon>Anthemideae</taxon>
        <taxon>Anthemidinae</taxon>
        <taxon>Tanacetum</taxon>
    </lineage>
</organism>
<feature type="region of interest" description="Disordered" evidence="1">
    <location>
        <begin position="1"/>
        <end position="22"/>
    </location>
</feature>
<accession>A0A699TSI9</accession>
<protein>
    <submittedName>
        <fullName evidence="2">Uncharacterized protein</fullName>
    </submittedName>
</protein>
<name>A0A699TSI9_TANCI</name>
<comment type="caution">
    <text evidence="2">The sequence shown here is derived from an EMBL/GenBank/DDBJ whole genome shotgun (WGS) entry which is preliminary data.</text>
</comment>
<evidence type="ECO:0000313" key="2">
    <source>
        <dbReference type="EMBL" id="GFD12066.1"/>
    </source>
</evidence>
<feature type="region of interest" description="Disordered" evidence="1">
    <location>
        <begin position="68"/>
        <end position="97"/>
    </location>
</feature>
<feature type="non-terminal residue" evidence="2">
    <location>
        <position position="1"/>
    </location>
</feature>
<feature type="compositionally biased region" description="Basic and acidic residues" evidence="1">
    <location>
        <begin position="1"/>
        <end position="18"/>
    </location>
</feature>
<gene>
    <name evidence="2" type="ORF">Tci_884035</name>
</gene>
<evidence type="ECO:0000256" key="1">
    <source>
        <dbReference type="SAM" id="MobiDB-lite"/>
    </source>
</evidence>
<proteinExistence type="predicted"/>
<reference evidence="2" key="1">
    <citation type="journal article" date="2019" name="Sci. Rep.">
        <title>Draft genome of Tanacetum cinerariifolium, the natural source of mosquito coil.</title>
        <authorList>
            <person name="Yamashiro T."/>
            <person name="Shiraishi A."/>
            <person name="Satake H."/>
            <person name="Nakayama K."/>
        </authorList>
    </citation>
    <scope>NUCLEOTIDE SEQUENCE</scope>
</reference>
<dbReference type="AlphaFoldDB" id="A0A699TSI9"/>
<dbReference type="EMBL" id="BKCJ011263232">
    <property type="protein sequence ID" value="GFD12066.1"/>
    <property type="molecule type" value="Genomic_DNA"/>
</dbReference>